<dbReference type="InterPro" id="IPR032675">
    <property type="entry name" value="LRR_dom_sf"/>
</dbReference>
<dbReference type="SUPFAM" id="SSF52058">
    <property type="entry name" value="L domain-like"/>
    <property type="match status" value="1"/>
</dbReference>
<dbReference type="Pfam" id="PF13306">
    <property type="entry name" value="LRR_5"/>
    <property type="match status" value="1"/>
</dbReference>
<evidence type="ECO:0000313" key="1">
    <source>
        <dbReference type="EMBL" id="JAP90662.1"/>
    </source>
</evidence>
<reference evidence="1" key="1">
    <citation type="submission" date="2015-07" db="EMBL/GenBank/DDBJ databases">
        <title>Adaptation to a free-living lifestyle via gene acquisitions in the diplomonad Trepomonas sp. PC1.</title>
        <authorList>
            <person name="Xu F."/>
            <person name="Jerlstrom-Hultqvist J."/>
            <person name="Kolisko M."/>
            <person name="Simpson A.G.B."/>
            <person name="Roger A.J."/>
            <person name="Svard S.G."/>
            <person name="Andersson J.O."/>
        </authorList>
    </citation>
    <scope>NUCLEOTIDE SEQUENCE</scope>
    <source>
        <strain evidence="1">PC1</strain>
    </source>
</reference>
<sequence length="276" mass="32277">YFFSLENQPLQMNNILGELGISEKDAQQQNNQKVVNRCLILLSEVCDVKYKKRMDFNAIYAPFLKKTIPDQFKDCYVYKIYMPNLVDTNDHSFCNTQILKLDLPSLQIARNRAFAYCNFQRVNLRQLIQVERFAFVNSFPLKIFIAQKLKKLSKECLKNCKNLTIVITNRAEICESAFGYCEKLQIIHASNNKFSCYCSERCPKCQNRMKQCLTKGEKYSTQLQSSEMVKLNVQKNKNRIMDEIKRSCQLNTIRKRLKTVESHISQIEISLQTGVE</sequence>
<accession>A0A146K1A0</accession>
<name>A0A146K1A0_9EUKA</name>
<dbReference type="InterPro" id="IPR026906">
    <property type="entry name" value="LRR_5"/>
</dbReference>
<dbReference type="AlphaFoldDB" id="A0A146K1A0"/>
<organism evidence="1">
    <name type="scientific">Trepomonas sp. PC1</name>
    <dbReference type="NCBI Taxonomy" id="1076344"/>
    <lineage>
        <taxon>Eukaryota</taxon>
        <taxon>Metamonada</taxon>
        <taxon>Diplomonadida</taxon>
        <taxon>Hexamitidae</taxon>
        <taxon>Hexamitinae</taxon>
        <taxon>Trepomonas</taxon>
    </lineage>
</organism>
<dbReference type="Gene3D" id="3.80.10.10">
    <property type="entry name" value="Ribonuclease Inhibitor"/>
    <property type="match status" value="1"/>
</dbReference>
<feature type="non-terminal residue" evidence="1">
    <location>
        <position position="1"/>
    </location>
</feature>
<dbReference type="EMBL" id="GDID01005944">
    <property type="protein sequence ID" value="JAP90662.1"/>
    <property type="molecule type" value="Transcribed_RNA"/>
</dbReference>
<gene>
    <name evidence="1" type="ORF">TPC1_20039</name>
</gene>
<protein>
    <submittedName>
        <fullName evidence="1">Leucine rich repeats-containing protein</fullName>
    </submittedName>
</protein>
<proteinExistence type="predicted"/>